<dbReference type="Gene3D" id="3.30.70.270">
    <property type="match status" value="1"/>
</dbReference>
<dbReference type="AlphaFoldDB" id="A0A4T1ZWK8"/>
<dbReference type="InterPro" id="IPR043128">
    <property type="entry name" value="Rev_trsase/Diguanyl_cyclase"/>
</dbReference>
<accession>A0A4T1ZWK8</accession>
<evidence type="ECO:0000313" key="3">
    <source>
        <dbReference type="Proteomes" id="UP000307541"/>
    </source>
</evidence>
<dbReference type="PANTHER" id="PTHR46663">
    <property type="entry name" value="DIGUANYLATE CYCLASE DGCT-RELATED"/>
    <property type="match status" value="1"/>
</dbReference>
<dbReference type="EMBL" id="RFLV01000004">
    <property type="protein sequence ID" value="TIH07171.1"/>
    <property type="molecule type" value="Genomic_DNA"/>
</dbReference>
<dbReference type="OrthoDB" id="9812260at2"/>
<evidence type="ECO:0000313" key="2">
    <source>
        <dbReference type="EMBL" id="TIH07171.1"/>
    </source>
</evidence>
<dbReference type="PANTHER" id="PTHR46663:SF2">
    <property type="entry name" value="GGDEF DOMAIN-CONTAINING PROTEIN"/>
    <property type="match status" value="1"/>
</dbReference>
<dbReference type="SUPFAM" id="SSF55073">
    <property type="entry name" value="Nucleotide cyclase"/>
    <property type="match status" value="1"/>
</dbReference>
<protein>
    <submittedName>
        <fullName evidence="2">Diguanylate cyclase</fullName>
    </submittedName>
</protein>
<keyword evidence="3" id="KW-1185">Reference proteome</keyword>
<reference evidence="2 3" key="1">
    <citation type="submission" date="2018-10" db="EMBL/GenBank/DDBJ databases">
        <title>Pseudomonas leptonychotis sp. nov., isolated from Weddell seals in Antarctica.</title>
        <authorList>
            <person name="Novakova D."/>
            <person name="Svec P."/>
            <person name="Kralova S."/>
            <person name="Kristofova L."/>
            <person name="Zeman M."/>
            <person name="Pantucek R."/>
            <person name="Maslanova I."/>
            <person name="Sedlacek I."/>
        </authorList>
    </citation>
    <scope>NUCLEOTIDE SEQUENCE [LARGE SCALE GENOMIC DNA]</scope>
    <source>
        <strain evidence="2 3">CCM 8849</strain>
    </source>
</reference>
<dbReference type="InterPro" id="IPR000160">
    <property type="entry name" value="GGDEF_dom"/>
</dbReference>
<evidence type="ECO:0000259" key="1">
    <source>
        <dbReference type="PROSITE" id="PS50887"/>
    </source>
</evidence>
<comment type="caution">
    <text evidence="2">The sequence shown here is derived from an EMBL/GenBank/DDBJ whole genome shotgun (WGS) entry which is preliminary data.</text>
</comment>
<dbReference type="InterPro" id="IPR052163">
    <property type="entry name" value="DGC-Regulatory_Protein"/>
</dbReference>
<dbReference type="Pfam" id="PF00990">
    <property type="entry name" value="GGDEF"/>
    <property type="match status" value="1"/>
</dbReference>
<name>A0A4T1ZWK8_9PSED</name>
<sequence length="100" mass="10704">MYPVTLAFNHVHDVNTTLLEGCTSGTPAPAQAAYNPPMLLGDSHHPIGASLGIAMYPDHGPNIDSLIHIADQAMYRAKRNGNNQYCLGNASSDEPSQTTR</sequence>
<proteinExistence type="predicted"/>
<feature type="domain" description="GGDEF" evidence="1">
    <location>
        <begin position="1"/>
        <end position="90"/>
    </location>
</feature>
<dbReference type="Proteomes" id="UP000307541">
    <property type="component" value="Unassembled WGS sequence"/>
</dbReference>
<dbReference type="PROSITE" id="PS50887">
    <property type="entry name" value="GGDEF"/>
    <property type="match status" value="1"/>
</dbReference>
<gene>
    <name evidence="2" type="ORF">D8779_17655</name>
</gene>
<dbReference type="InterPro" id="IPR029787">
    <property type="entry name" value="Nucleotide_cyclase"/>
</dbReference>
<organism evidence="2 3">
    <name type="scientific">Pseudomonas leptonychotis</name>
    <dbReference type="NCBI Taxonomy" id="2448482"/>
    <lineage>
        <taxon>Bacteria</taxon>
        <taxon>Pseudomonadati</taxon>
        <taxon>Pseudomonadota</taxon>
        <taxon>Gammaproteobacteria</taxon>
        <taxon>Pseudomonadales</taxon>
        <taxon>Pseudomonadaceae</taxon>
        <taxon>Pseudomonas</taxon>
    </lineage>
</organism>